<reference evidence="2 3" key="1">
    <citation type="submission" date="2021-01" db="EMBL/GenBank/DDBJ databases">
        <title>Brevundimonas vitis sp. nov., an bacterium isolated from grape (Vitis vinifera).</title>
        <authorList>
            <person name="Jiang L."/>
            <person name="Lee J."/>
        </authorList>
    </citation>
    <scope>NUCLEOTIDE SEQUENCE [LARGE SCALE GENOMIC DNA]</scope>
    <source>
        <strain evidence="2 3">GRTSA-9</strain>
    </source>
</reference>
<organism evidence="2 3">
    <name type="scientific">Brevundimonas vitisensis</name>
    <dbReference type="NCBI Taxonomy" id="2800818"/>
    <lineage>
        <taxon>Bacteria</taxon>
        <taxon>Pseudomonadati</taxon>
        <taxon>Pseudomonadota</taxon>
        <taxon>Alphaproteobacteria</taxon>
        <taxon>Caulobacterales</taxon>
        <taxon>Caulobacteraceae</taxon>
        <taxon>Brevundimonas</taxon>
    </lineage>
</organism>
<keyword evidence="1" id="KW-0732">Signal</keyword>
<dbReference type="RefSeq" id="WP_201102965.1">
    <property type="nucleotide sequence ID" value="NZ_CP067977.1"/>
</dbReference>
<name>A0ABX7BMB3_9CAUL</name>
<protein>
    <recommendedName>
        <fullName evidence="4">Lipoprotein</fullName>
    </recommendedName>
</protein>
<evidence type="ECO:0008006" key="4">
    <source>
        <dbReference type="Google" id="ProtNLM"/>
    </source>
</evidence>
<feature type="chain" id="PRO_5046405115" description="Lipoprotein" evidence="1">
    <location>
        <begin position="18"/>
        <end position="125"/>
    </location>
</feature>
<accession>A0ABX7BMB3</accession>
<feature type="signal peptide" evidence="1">
    <location>
        <begin position="1"/>
        <end position="17"/>
    </location>
</feature>
<evidence type="ECO:0000313" key="2">
    <source>
        <dbReference type="EMBL" id="QQQ18595.1"/>
    </source>
</evidence>
<proteinExistence type="predicted"/>
<sequence length="125" mass="13673">MVAGVLMVLGLTTCYGAQSTTTPQTEQQQVQDLPGFKAGYEVAAGHSMDAKRFTKAEFSNHVYNRTKAQIRAEFGSPDLVQEYSDSWVYTRLAVFDADAGTRAQTVTVQFTGLPSPDDVAVDVRF</sequence>
<dbReference type="Proteomes" id="UP000595448">
    <property type="component" value="Chromosome"/>
</dbReference>
<dbReference type="EMBL" id="CP067977">
    <property type="protein sequence ID" value="QQQ18595.1"/>
    <property type="molecule type" value="Genomic_DNA"/>
</dbReference>
<evidence type="ECO:0000313" key="3">
    <source>
        <dbReference type="Proteomes" id="UP000595448"/>
    </source>
</evidence>
<keyword evidence="3" id="KW-1185">Reference proteome</keyword>
<evidence type="ECO:0000256" key="1">
    <source>
        <dbReference type="SAM" id="SignalP"/>
    </source>
</evidence>
<gene>
    <name evidence="2" type="ORF">JIP62_00070</name>
</gene>